<feature type="region of interest" description="Disordered" evidence="3">
    <location>
        <begin position="134"/>
        <end position="168"/>
    </location>
</feature>
<evidence type="ECO:0000313" key="6">
    <source>
        <dbReference type="Proteomes" id="UP000603453"/>
    </source>
</evidence>
<dbReference type="GO" id="GO:0005634">
    <property type="term" value="C:nucleus"/>
    <property type="evidence" value="ECO:0007669"/>
    <property type="project" value="TreeGrafter"/>
</dbReference>
<sequence length="1510" mass="172247">MGPKRDLISTESESVLLRTDKKKRGRPSGQKNQPGTIGVGRPFKMRDTIRTVQTTLSNFTSIDRSKASDISETASGSNNDQIGIGSVMSNMQLSPEMIEDQNNDNSTNYLIDQVQQDESSFDEEMDDDLLDVDSEDEVDDDDNDDDENTDDTFFGSNNNSDDTDSNEESVINKYLRRLQEEYKGCTVENPPLPYQNKTFWVYQPKPSFSLKESSDVNNLYIPRVFLWLPEYFMNAQEKLKCQKCNCEIKSNGFNTKTRARKIIDFEDSYYLMSKRYVCSAPPGSPKHTFNGYDDSIVRQLPLRCQADFPAFITHKSGISKMLMNFMRALFQNSIGPHRMSKILEEPHHLKHDTLELQYLDAVKYFNNSTIHGFFGSSTVEMFSAYSDKMRYGGVCPSSKYISHVCTSFITLLRSKMERETMVKDGEILKVDHSFKIIKKIAKVGGKPVFQALYTVCNEYEEVRAMAFVPTKGHAHVKPLLCALKRSYELYGHTMPKIVFTDNVIGDQKLFEDIFPSLIIDVKHVDDITVEVTDQEHELPVYEIPSDVTVECLSSIDSINFFMQTILNDIRDRRTRVNIGFDCEWYYTIRPSYQGKIAIIQIAYQKKVFIIQTKHFDVDPTSGLKILPASLKTLLLTRSITKIGKSIGGDFKKIQRDFHGDFVCLRSLEISTLCKDKDVVARANLSLADVCKAVLSRQLNKDDRIRSGNWEEARLSENQIKYAAADAYVSLEIYEKVNHLPTIGLAIVGEPQVGTFVSVHAGSSKIILARGSICSKDTVQWNNNNIEGSATIQERQRKFKKRNIAVIEITDIMVPATIVNPFSTVHGFETEKCSLEVLKQKCVDNGTSTKIVIDIKQLRLKSAKPPSTEVPLSSSRHSEDTPVNNSHQTQITSDDIPISIDLDMVVDDESEDEDRDDEEAYDFIEQNNSTDVDTLLDLNIDQEESNNDDMSNTLPTRVLKDIFHLMDMIKVSKRHGLSKEFARVLRDAIFLYDEEDKRAVEEYLESVDITWDKAMLIKPDWVLKRVRRYVPSPNVLLPVVGNLFNVYGHIKCTVTGFPLFDRHGWKQAKAVLEAIRKGHVSDPPGISFYYLVKRDSRGLPVYRCTRGPFLADCALADYRPRHNISVGSRNRFNIEHRSHYNPWLVQALNTLRADVDQEFIPSYADSYGNSHHLVDSNEQFGICPVSQEVKDTFNYLLPLRQDSELLSQGRKLINDGKDFNIQVLTQDVLEVSSLVAVKLPTVKMLMLNFMPHNNTNPQVFLDVLRSTKYNKYHYLASRQGIRFALTPVHTYEEYKLYNELVNNHFSAQNLNNYFTWVAISKAWSERVDGVSIFYKCPEHPILYYNKKKDDSKYRDTILANQAQCDMMRSNIRHESRLVNAQRPNTFTHLGSSELSSNVISNDLNVPVIISSLQTPQITRPARIVAPTLMTPIDSSSSFTFQQLHRSPRMQIPRLQNNFTSATTTTTTTTTANRGNFYILPPKERKPRTCKKCNSSSCKGKMNRNFGTSQTM</sequence>
<dbReference type="InterPro" id="IPR012337">
    <property type="entry name" value="RNaseH-like_sf"/>
</dbReference>
<keyword evidence="2" id="KW-0378">Hydrolase</keyword>
<accession>A0A8H7QH41</accession>
<keyword evidence="6" id="KW-1185">Reference proteome</keyword>
<feature type="domain" description="3'-5' exonuclease" evidence="4">
    <location>
        <begin position="560"/>
        <end position="741"/>
    </location>
</feature>
<evidence type="ECO:0000256" key="3">
    <source>
        <dbReference type="SAM" id="MobiDB-lite"/>
    </source>
</evidence>
<evidence type="ECO:0000313" key="5">
    <source>
        <dbReference type="EMBL" id="KAG2191518.1"/>
    </source>
</evidence>
<dbReference type="PANTHER" id="PTHR13620">
    <property type="entry name" value="3-5 EXONUCLEASE"/>
    <property type="match status" value="1"/>
</dbReference>
<dbReference type="InterPro" id="IPR046616">
    <property type="entry name" value="DUF6729"/>
</dbReference>
<protein>
    <recommendedName>
        <fullName evidence="4">3'-5' exonuclease domain-containing protein</fullName>
    </recommendedName>
</protein>
<evidence type="ECO:0000256" key="1">
    <source>
        <dbReference type="ARBA" id="ARBA00022722"/>
    </source>
</evidence>
<feature type="region of interest" description="Disordered" evidence="3">
    <location>
        <begin position="863"/>
        <end position="891"/>
    </location>
</feature>
<dbReference type="GO" id="GO:0003676">
    <property type="term" value="F:nucleic acid binding"/>
    <property type="evidence" value="ECO:0007669"/>
    <property type="project" value="InterPro"/>
</dbReference>
<name>A0A8H7QH41_9FUNG</name>
<dbReference type="SUPFAM" id="SSF53098">
    <property type="entry name" value="Ribonuclease H-like"/>
    <property type="match status" value="1"/>
</dbReference>
<keyword evidence="1" id="KW-0540">Nuclease</keyword>
<dbReference type="PANTHER" id="PTHR13620:SF104">
    <property type="entry name" value="EXONUCLEASE 3'-5' DOMAIN-CONTAINING PROTEIN 2"/>
    <property type="match status" value="1"/>
</dbReference>
<dbReference type="Pfam" id="PF20499">
    <property type="entry name" value="DUF6729"/>
    <property type="match status" value="1"/>
</dbReference>
<reference evidence="5" key="1">
    <citation type="submission" date="2020-12" db="EMBL/GenBank/DDBJ databases">
        <title>Metabolic potential, ecology and presence of endohyphal bacteria is reflected in genomic diversity of Mucoromycotina.</title>
        <authorList>
            <person name="Muszewska A."/>
            <person name="Okrasinska A."/>
            <person name="Steczkiewicz K."/>
            <person name="Drgas O."/>
            <person name="Orlowska M."/>
            <person name="Perlinska-Lenart U."/>
            <person name="Aleksandrzak-Piekarczyk T."/>
            <person name="Szatraj K."/>
            <person name="Zielenkiewicz U."/>
            <person name="Pilsyk S."/>
            <person name="Malc E."/>
            <person name="Mieczkowski P."/>
            <person name="Kruszewska J.S."/>
            <person name="Biernat P."/>
            <person name="Pawlowska J."/>
        </authorList>
    </citation>
    <scope>NUCLEOTIDE SEQUENCE</scope>
    <source>
        <strain evidence="5">WA0000017839</strain>
    </source>
</reference>
<proteinExistence type="predicted"/>
<dbReference type="InterPro" id="IPR002562">
    <property type="entry name" value="3'-5'_exonuclease_dom"/>
</dbReference>
<feature type="compositionally biased region" description="Acidic residues" evidence="3">
    <location>
        <begin position="134"/>
        <end position="150"/>
    </location>
</feature>
<dbReference type="CDD" id="cd06141">
    <property type="entry name" value="WRN_exo"/>
    <property type="match status" value="1"/>
</dbReference>
<dbReference type="SMART" id="SM00474">
    <property type="entry name" value="35EXOc"/>
    <property type="match status" value="1"/>
</dbReference>
<feature type="region of interest" description="Disordered" evidence="3">
    <location>
        <begin position="63"/>
        <end position="85"/>
    </location>
</feature>
<dbReference type="OrthoDB" id="1920326at2759"/>
<dbReference type="InterPro" id="IPR051132">
    <property type="entry name" value="3-5_Exonuclease_domain"/>
</dbReference>
<dbReference type="Gene3D" id="3.30.420.10">
    <property type="entry name" value="Ribonuclease H-like superfamily/Ribonuclease H"/>
    <property type="match status" value="1"/>
</dbReference>
<feature type="compositionally biased region" description="Polar residues" evidence="3">
    <location>
        <begin position="70"/>
        <end position="85"/>
    </location>
</feature>
<dbReference type="InterPro" id="IPR036397">
    <property type="entry name" value="RNaseH_sf"/>
</dbReference>
<comment type="caution">
    <text evidence="5">The sequence shown here is derived from an EMBL/GenBank/DDBJ whole genome shotgun (WGS) entry which is preliminary data.</text>
</comment>
<organism evidence="5 6">
    <name type="scientific">Mucor saturninus</name>
    <dbReference type="NCBI Taxonomy" id="64648"/>
    <lineage>
        <taxon>Eukaryota</taxon>
        <taxon>Fungi</taxon>
        <taxon>Fungi incertae sedis</taxon>
        <taxon>Mucoromycota</taxon>
        <taxon>Mucoromycotina</taxon>
        <taxon>Mucoromycetes</taxon>
        <taxon>Mucorales</taxon>
        <taxon>Mucorineae</taxon>
        <taxon>Mucoraceae</taxon>
        <taxon>Mucor</taxon>
    </lineage>
</organism>
<dbReference type="Proteomes" id="UP000603453">
    <property type="component" value="Unassembled WGS sequence"/>
</dbReference>
<feature type="region of interest" description="Disordered" evidence="3">
    <location>
        <begin position="1"/>
        <end position="43"/>
    </location>
</feature>
<feature type="compositionally biased region" description="Polar residues" evidence="3">
    <location>
        <begin position="869"/>
        <end position="891"/>
    </location>
</feature>
<dbReference type="GO" id="GO:0008408">
    <property type="term" value="F:3'-5' exonuclease activity"/>
    <property type="evidence" value="ECO:0007669"/>
    <property type="project" value="InterPro"/>
</dbReference>
<dbReference type="GO" id="GO:0006139">
    <property type="term" value="P:nucleobase-containing compound metabolic process"/>
    <property type="evidence" value="ECO:0007669"/>
    <property type="project" value="InterPro"/>
</dbReference>
<gene>
    <name evidence="5" type="ORF">INT47_001451</name>
</gene>
<dbReference type="Pfam" id="PF01612">
    <property type="entry name" value="DNA_pol_A_exo1"/>
    <property type="match status" value="1"/>
</dbReference>
<evidence type="ECO:0000256" key="2">
    <source>
        <dbReference type="ARBA" id="ARBA00022801"/>
    </source>
</evidence>
<dbReference type="GO" id="GO:0005737">
    <property type="term" value="C:cytoplasm"/>
    <property type="evidence" value="ECO:0007669"/>
    <property type="project" value="TreeGrafter"/>
</dbReference>
<dbReference type="EMBL" id="JAEPRD010000394">
    <property type="protein sequence ID" value="KAG2191518.1"/>
    <property type="molecule type" value="Genomic_DNA"/>
</dbReference>
<evidence type="ECO:0000259" key="4">
    <source>
        <dbReference type="SMART" id="SM00474"/>
    </source>
</evidence>
<feature type="compositionally biased region" description="Low complexity" evidence="3">
    <location>
        <begin position="151"/>
        <end position="160"/>
    </location>
</feature>